<organism evidence="1 2">
    <name type="scientific">Lithospermum erythrorhizon</name>
    <name type="common">Purple gromwell</name>
    <name type="synonym">Lithospermum officinale var. erythrorhizon</name>
    <dbReference type="NCBI Taxonomy" id="34254"/>
    <lineage>
        <taxon>Eukaryota</taxon>
        <taxon>Viridiplantae</taxon>
        <taxon>Streptophyta</taxon>
        <taxon>Embryophyta</taxon>
        <taxon>Tracheophyta</taxon>
        <taxon>Spermatophyta</taxon>
        <taxon>Magnoliopsida</taxon>
        <taxon>eudicotyledons</taxon>
        <taxon>Gunneridae</taxon>
        <taxon>Pentapetalae</taxon>
        <taxon>asterids</taxon>
        <taxon>lamiids</taxon>
        <taxon>Boraginales</taxon>
        <taxon>Boraginaceae</taxon>
        <taxon>Boraginoideae</taxon>
        <taxon>Lithospermeae</taxon>
        <taxon>Lithospermum</taxon>
    </lineage>
</organism>
<accession>A0AAV3R206</accession>
<protein>
    <submittedName>
        <fullName evidence="1">Uncharacterized protein</fullName>
    </submittedName>
</protein>
<comment type="caution">
    <text evidence="1">The sequence shown here is derived from an EMBL/GenBank/DDBJ whole genome shotgun (WGS) entry which is preliminary data.</text>
</comment>
<dbReference type="EMBL" id="BAABME010024167">
    <property type="protein sequence ID" value="GAA0169631.1"/>
    <property type="molecule type" value="Genomic_DNA"/>
</dbReference>
<dbReference type="AlphaFoldDB" id="A0AAV3R206"/>
<gene>
    <name evidence="1" type="ORF">LIER_40796</name>
</gene>
<sequence length="93" mass="10607">MFSKIGSFLAKEIPEFVPLVNENGEEFLQNEAVQTKKIYIKFDIVALVENKLRTNSIDRVLINMFSNGMFVHNTIPDKVGRIYIVGNPQSVTF</sequence>
<proteinExistence type="predicted"/>
<keyword evidence="2" id="KW-1185">Reference proteome</keyword>
<evidence type="ECO:0000313" key="1">
    <source>
        <dbReference type="EMBL" id="GAA0169631.1"/>
    </source>
</evidence>
<reference evidence="1 2" key="1">
    <citation type="submission" date="2024-01" db="EMBL/GenBank/DDBJ databases">
        <title>The complete chloroplast genome sequence of Lithospermum erythrorhizon: insights into the phylogenetic relationship among Boraginaceae species and the maternal lineages of purple gromwells.</title>
        <authorList>
            <person name="Okada T."/>
            <person name="Watanabe K."/>
        </authorList>
    </citation>
    <scope>NUCLEOTIDE SEQUENCE [LARGE SCALE GENOMIC DNA]</scope>
</reference>
<evidence type="ECO:0000313" key="2">
    <source>
        <dbReference type="Proteomes" id="UP001454036"/>
    </source>
</evidence>
<name>A0AAV3R206_LITER</name>
<dbReference type="Proteomes" id="UP001454036">
    <property type="component" value="Unassembled WGS sequence"/>
</dbReference>